<protein>
    <submittedName>
        <fullName evidence="1">Uncharacterized protein</fullName>
    </submittedName>
</protein>
<dbReference type="AlphaFoldDB" id="A0A813Z0K4"/>
<evidence type="ECO:0000313" key="1">
    <source>
        <dbReference type="EMBL" id="CAF0891618.1"/>
    </source>
</evidence>
<organism evidence="1 2">
    <name type="scientific">Rotaria sordida</name>
    <dbReference type="NCBI Taxonomy" id="392033"/>
    <lineage>
        <taxon>Eukaryota</taxon>
        <taxon>Metazoa</taxon>
        <taxon>Spiralia</taxon>
        <taxon>Gnathifera</taxon>
        <taxon>Rotifera</taxon>
        <taxon>Eurotatoria</taxon>
        <taxon>Bdelloidea</taxon>
        <taxon>Philodinida</taxon>
        <taxon>Philodinidae</taxon>
        <taxon>Rotaria</taxon>
    </lineage>
</organism>
<dbReference type="Proteomes" id="UP000663864">
    <property type="component" value="Unassembled WGS sequence"/>
</dbReference>
<evidence type="ECO:0000313" key="2">
    <source>
        <dbReference type="Proteomes" id="UP000663864"/>
    </source>
</evidence>
<reference evidence="1" key="1">
    <citation type="submission" date="2021-02" db="EMBL/GenBank/DDBJ databases">
        <authorList>
            <person name="Nowell W R."/>
        </authorList>
    </citation>
    <scope>NUCLEOTIDE SEQUENCE</scope>
</reference>
<sequence>MLKSRVWKRGRRHTIVYNEIYDIEIIDSIERFPKLVYCYLDIINDNEYCFLTPSIISSSLKYLSIPYLDCNINQLIYLIKHISNLQSLNIRIVEHSIILEILTNFYQLKN</sequence>
<accession>A0A813Z0K4</accession>
<proteinExistence type="predicted"/>
<comment type="caution">
    <text evidence="1">The sequence shown here is derived from an EMBL/GenBank/DDBJ whole genome shotgun (WGS) entry which is preliminary data.</text>
</comment>
<gene>
    <name evidence="1" type="ORF">ZHD862_LOCUS6912</name>
</gene>
<name>A0A813Z0K4_9BILA</name>
<dbReference type="EMBL" id="CAJNOT010000202">
    <property type="protein sequence ID" value="CAF0891618.1"/>
    <property type="molecule type" value="Genomic_DNA"/>
</dbReference>